<dbReference type="RefSeq" id="WP_199109521.1">
    <property type="nucleotide sequence ID" value="NZ_JAHWXQ010000002.1"/>
</dbReference>
<comment type="caution">
    <text evidence="2">The sequence shown here is derived from an EMBL/GenBank/DDBJ whole genome shotgun (WGS) entry which is preliminary data.</text>
</comment>
<keyword evidence="3" id="KW-1185">Reference proteome</keyword>
<dbReference type="InterPro" id="IPR011051">
    <property type="entry name" value="RmlC_Cupin_sf"/>
</dbReference>
<dbReference type="SUPFAM" id="SSF51182">
    <property type="entry name" value="RmlC-like cupins"/>
    <property type="match status" value="1"/>
</dbReference>
<dbReference type="Proteomes" id="UP000774935">
    <property type="component" value="Unassembled WGS sequence"/>
</dbReference>
<evidence type="ECO:0000259" key="1">
    <source>
        <dbReference type="Pfam" id="PF07883"/>
    </source>
</evidence>
<reference evidence="2 3" key="1">
    <citation type="submission" date="2021-07" db="EMBL/GenBank/DDBJ databases">
        <authorList>
            <person name="Kim M.K."/>
        </authorList>
    </citation>
    <scope>NUCLEOTIDE SEQUENCE [LARGE SCALE GENOMIC DNA]</scope>
    <source>
        <strain evidence="2 3">HLY7-15</strain>
    </source>
</reference>
<dbReference type="InterPro" id="IPR014710">
    <property type="entry name" value="RmlC-like_jellyroll"/>
</dbReference>
<dbReference type="Gene3D" id="2.60.120.10">
    <property type="entry name" value="Jelly Rolls"/>
    <property type="match status" value="1"/>
</dbReference>
<feature type="domain" description="Cupin type-2" evidence="1">
    <location>
        <begin position="137"/>
        <end position="197"/>
    </location>
</feature>
<name>A0ABS6XAH1_9BACT</name>
<dbReference type="EMBL" id="JAHWXQ010000002">
    <property type="protein sequence ID" value="MBW3364990.1"/>
    <property type="molecule type" value="Genomic_DNA"/>
</dbReference>
<evidence type="ECO:0000313" key="2">
    <source>
        <dbReference type="EMBL" id="MBW3364990.1"/>
    </source>
</evidence>
<accession>A0ABS6XAH1</accession>
<gene>
    <name evidence="2" type="ORF">KYK27_08045</name>
</gene>
<proteinExistence type="predicted"/>
<evidence type="ECO:0000313" key="3">
    <source>
        <dbReference type="Proteomes" id="UP000774935"/>
    </source>
</evidence>
<organism evidence="2 3">
    <name type="scientific">Pontibacter populi</name>
    <dbReference type="NCBI Taxonomy" id="890055"/>
    <lineage>
        <taxon>Bacteria</taxon>
        <taxon>Pseudomonadati</taxon>
        <taxon>Bacteroidota</taxon>
        <taxon>Cytophagia</taxon>
        <taxon>Cytophagales</taxon>
        <taxon>Hymenobacteraceae</taxon>
        <taxon>Pontibacter</taxon>
    </lineage>
</organism>
<dbReference type="Pfam" id="PF07883">
    <property type="entry name" value="Cupin_2"/>
    <property type="match status" value="1"/>
</dbReference>
<dbReference type="InterPro" id="IPR013096">
    <property type="entry name" value="Cupin_2"/>
</dbReference>
<protein>
    <submittedName>
        <fullName evidence="2">Cupin domain-containing protein</fullName>
    </submittedName>
</protein>
<sequence length="204" mass="22763">MNPVTEFIESGILELYVMGAASSEDVLTVEKMAAMHPEVKKELEQISLSLESYAQSHAVKPRASVKALLMATIDYLERMKQDELPESPPLLTPDASISDYQKWLDHPKATLPVDAEGIHARIIGYTPTATTAIVWVKDVSEEEVHHYEHERFLIVEGTCQMRVGKESYPLTPGSYFAIPLHAPHQLIVTSDVPCKAILQRLSEV</sequence>